<protein>
    <submittedName>
        <fullName evidence="1">Uncharacterized protein</fullName>
    </submittedName>
</protein>
<comment type="caution">
    <text evidence="1">The sequence shown here is derived from an EMBL/GenBank/DDBJ whole genome shotgun (WGS) entry which is preliminary data.</text>
</comment>
<dbReference type="PATRIC" id="fig|451644.5.peg.4280"/>
<dbReference type="EMBL" id="LFOD01000021">
    <property type="protein sequence ID" value="KMV16384.1"/>
    <property type="molecule type" value="Genomic_DNA"/>
</dbReference>
<organism evidence="1 2">
    <name type="scientific">Mycolicibacterium conceptionense</name>
    <dbReference type="NCBI Taxonomy" id="451644"/>
    <lineage>
        <taxon>Bacteria</taxon>
        <taxon>Bacillati</taxon>
        <taxon>Actinomycetota</taxon>
        <taxon>Actinomycetes</taxon>
        <taxon>Mycobacteriales</taxon>
        <taxon>Mycobacteriaceae</taxon>
        <taxon>Mycolicibacterium</taxon>
    </lineage>
</organism>
<name>A0A0J8WTQ1_9MYCO</name>
<evidence type="ECO:0000313" key="1">
    <source>
        <dbReference type="EMBL" id="KMV16384.1"/>
    </source>
</evidence>
<dbReference type="AlphaFoldDB" id="A0A0J8WTQ1"/>
<accession>A0A0J8WTQ1</accession>
<reference evidence="1 2" key="1">
    <citation type="submission" date="2015-06" db="EMBL/GenBank/DDBJ databases">
        <title>Genome sequence of Mycobacterium conceptionense strain MLE.</title>
        <authorList>
            <person name="Greninger A.L."/>
            <person name="Cunningham G."/>
            <person name="Chiu C.Y."/>
            <person name="Miller S."/>
        </authorList>
    </citation>
    <scope>NUCLEOTIDE SEQUENCE [LARGE SCALE GENOMIC DNA]</scope>
    <source>
        <strain evidence="1 2">MLE</strain>
    </source>
</reference>
<gene>
    <name evidence="1" type="ORF">ACT17_20700</name>
</gene>
<dbReference type="RefSeq" id="WP_047040503.1">
    <property type="nucleotide sequence ID" value="NZ_LFOD01000021.1"/>
</dbReference>
<proteinExistence type="predicted"/>
<dbReference type="Proteomes" id="UP000037594">
    <property type="component" value="Unassembled WGS sequence"/>
</dbReference>
<evidence type="ECO:0000313" key="2">
    <source>
        <dbReference type="Proteomes" id="UP000037594"/>
    </source>
</evidence>
<sequence length="60" mass="6030">MNILARTALTAAAHVADRTLTTLCPMRGAVRGAVAAHELASTAIQTKPGARPGGAGHPTK</sequence>